<dbReference type="GO" id="GO:0006740">
    <property type="term" value="P:NADPH regeneration"/>
    <property type="evidence" value="ECO:0007669"/>
    <property type="project" value="TreeGrafter"/>
</dbReference>
<protein>
    <recommendedName>
        <fullName evidence="2">proton-translocating NAD(P)(+) transhydrogenase</fullName>
        <ecNumber evidence="2">7.1.1.1</ecNumber>
    </recommendedName>
</protein>
<evidence type="ECO:0000259" key="15">
    <source>
        <dbReference type="SMART" id="SM01003"/>
    </source>
</evidence>
<dbReference type="PIRSF" id="PIRSF000203">
    <property type="entry name" value="NADP_transhydrogenase_alpha"/>
    <property type="match status" value="1"/>
</dbReference>
<dbReference type="PANTHER" id="PTHR10160">
    <property type="entry name" value="NAD(P) TRANSHYDROGENASE"/>
    <property type="match status" value="1"/>
</dbReference>
<dbReference type="NCBIfam" id="TIGR00561">
    <property type="entry name" value="pntA"/>
    <property type="match status" value="1"/>
</dbReference>
<dbReference type="SMART" id="SM01003">
    <property type="entry name" value="AlaDh_PNT_N"/>
    <property type="match status" value="1"/>
</dbReference>
<keyword evidence="8" id="KW-1278">Translocase</keyword>
<evidence type="ECO:0000256" key="1">
    <source>
        <dbReference type="ARBA" id="ARBA00004429"/>
    </source>
</evidence>
<evidence type="ECO:0000256" key="9">
    <source>
        <dbReference type="ARBA" id="ARBA00022989"/>
    </source>
</evidence>
<reference evidence="16 17" key="1">
    <citation type="submission" date="2013-01" db="EMBL/GenBank/DDBJ databases">
        <authorList>
            <person name="Inman J."/>
            <person name="Zafar N."/>
            <person name="Lorenzi H."/>
            <person name="Caler E."/>
        </authorList>
    </citation>
    <scope>NUCLEOTIDE SEQUENCE [LARGE SCALE GENOMIC DNA]</scope>
    <source>
        <strain evidence="16 17">HM-3:IMSS</strain>
    </source>
</reference>
<evidence type="ECO:0000256" key="7">
    <source>
        <dbReference type="ARBA" id="ARBA00022857"/>
    </source>
</evidence>
<dbReference type="VEuPathDB" id="AmoebaDB:KM1_289650"/>
<evidence type="ECO:0000313" key="16">
    <source>
        <dbReference type="EMBL" id="EMS14228.1"/>
    </source>
</evidence>
<gene>
    <name evidence="16" type="ORF">KM1_289650</name>
</gene>
<keyword evidence="6" id="KW-0547">Nucleotide-binding</keyword>
<dbReference type="Gene3D" id="3.40.50.720">
    <property type="entry name" value="NAD(P)-binding Rossmann-like Domain"/>
    <property type="match status" value="2"/>
</dbReference>
<dbReference type="InterPro" id="IPR026255">
    <property type="entry name" value="NADP_transhyd_a"/>
</dbReference>
<evidence type="ECO:0000256" key="13">
    <source>
        <dbReference type="SAM" id="Phobius"/>
    </source>
</evidence>
<dbReference type="SMART" id="SM01002">
    <property type="entry name" value="AlaDh_PNT_C"/>
    <property type="match status" value="1"/>
</dbReference>
<evidence type="ECO:0000256" key="2">
    <source>
        <dbReference type="ARBA" id="ARBA00012943"/>
    </source>
</evidence>
<dbReference type="OrthoDB" id="37244at2759"/>
<dbReference type="EC" id="7.1.1.1" evidence="2"/>
<dbReference type="NCBIfam" id="NF006942">
    <property type="entry name" value="PRK09424.1"/>
    <property type="match status" value="1"/>
</dbReference>
<dbReference type="CDD" id="cd05304">
    <property type="entry name" value="Rubrum_tdh"/>
    <property type="match status" value="1"/>
</dbReference>
<dbReference type="GO" id="GO:0008750">
    <property type="term" value="F:proton-translocating NAD(P)+ transhydrogenase activity"/>
    <property type="evidence" value="ECO:0007669"/>
    <property type="project" value="UniProtKB-EC"/>
</dbReference>
<dbReference type="SUPFAM" id="SSF51735">
    <property type="entry name" value="NAD(P)-binding Rossmann-fold domains"/>
    <property type="match status" value="1"/>
</dbReference>
<dbReference type="InterPro" id="IPR007886">
    <property type="entry name" value="AlaDH/PNT_N"/>
</dbReference>
<dbReference type="Pfam" id="PF01262">
    <property type="entry name" value="AlaDh_PNT_C"/>
    <property type="match status" value="1"/>
</dbReference>
<dbReference type="GO" id="GO:0050661">
    <property type="term" value="F:NADP binding"/>
    <property type="evidence" value="ECO:0007669"/>
    <property type="project" value="TreeGrafter"/>
</dbReference>
<dbReference type="SUPFAM" id="SSF52283">
    <property type="entry name" value="Formate/glycerate dehydrogenase catalytic domain-like"/>
    <property type="match status" value="1"/>
</dbReference>
<dbReference type="PANTHER" id="PTHR10160:SF19">
    <property type="entry name" value="PROTON-TRANSLOCATING NAD(P)(+) TRANSHYDROGENASE"/>
    <property type="match status" value="1"/>
</dbReference>
<keyword evidence="11 13" id="KW-0472">Membrane</keyword>
<comment type="subcellular location">
    <subcellularLocation>
        <location evidence="1">Cell inner membrane</location>
        <topology evidence="1">Multi-pass membrane protein</topology>
    </subcellularLocation>
</comment>
<comment type="catalytic activity">
    <reaction evidence="12">
        <text>NAD(+) + NADPH + H(+)(in) = NADH + NADP(+) + H(+)(out)</text>
        <dbReference type="Rhea" id="RHEA:47992"/>
        <dbReference type="ChEBI" id="CHEBI:15378"/>
        <dbReference type="ChEBI" id="CHEBI:57540"/>
        <dbReference type="ChEBI" id="CHEBI:57783"/>
        <dbReference type="ChEBI" id="CHEBI:57945"/>
        <dbReference type="ChEBI" id="CHEBI:58349"/>
        <dbReference type="EC" id="7.1.1.1"/>
    </reaction>
</comment>
<keyword evidence="9 13" id="KW-1133">Transmembrane helix</keyword>
<sequence>MVAMVPSVCKQLRSRGYGIYVESGAGLLSSCTDEDYRSVGCRIAETTEELYEKSNIICKVNPPSEEEINKMRQGQTLISFFYPAKNSKLLDLSVQKGINVISMDCVPRLSKAQCMDALSSQNNLAGYRCVIEASNKFGRLLMGQVTAAGKSQPANVLVIGVGVAGLAAISTAKALGAQVKAFDTRKAAKEQAESVGAEFCTVSVDEDAENKFGYANAASQRLIDAEYALFRQLLPETDIVITTANVPGKKSPILITQDMVDSMKIGSVIVDLAAANGGNCEVTRSGETYLYDNRITIIGQTDYTVKMSPQASQLYSQNIFNFLNLICKKASDFTIKLEEPIVRQMVVCSAGQKMWPAPQIQVVSQNTPAKKVENINTLSTEEENKKSFPIGKIIGFGCIILLVIFMLFMPEMFVTAFMSFVLAIIVGYYVIWNVTSALHTPLMSVTNAISGIIAVGGITNISLIDPSTDLFYFVAVTIVGCLAVFIACLNIFG</sequence>
<dbReference type="GO" id="GO:0005743">
    <property type="term" value="C:mitochondrial inner membrane"/>
    <property type="evidence" value="ECO:0007669"/>
    <property type="project" value="TreeGrafter"/>
</dbReference>
<evidence type="ECO:0000259" key="14">
    <source>
        <dbReference type="SMART" id="SM01002"/>
    </source>
</evidence>
<evidence type="ECO:0000256" key="12">
    <source>
        <dbReference type="ARBA" id="ARBA00048202"/>
    </source>
</evidence>
<dbReference type="GO" id="GO:0005886">
    <property type="term" value="C:plasma membrane"/>
    <property type="evidence" value="ECO:0007669"/>
    <property type="project" value="UniProtKB-SubCell"/>
</dbReference>
<dbReference type="EMBL" id="KB637997">
    <property type="protein sequence ID" value="EMS14228.1"/>
    <property type="molecule type" value="Genomic_DNA"/>
</dbReference>
<feature type="non-terminal residue" evidence="16">
    <location>
        <position position="493"/>
    </location>
</feature>
<feature type="transmembrane region" description="Helical" evidence="13">
    <location>
        <begin position="390"/>
        <end position="408"/>
    </location>
</feature>
<feature type="transmembrane region" description="Helical" evidence="13">
    <location>
        <begin position="470"/>
        <end position="492"/>
    </location>
</feature>
<dbReference type="InterPro" id="IPR036291">
    <property type="entry name" value="NAD(P)-bd_dom_sf"/>
</dbReference>
<evidence type="ECO:0000256" key="3">
    <source>
        <dbReference type="ARBA" id="ARBA00022475"/>
    </source>
</evidence>
<accession>M7X2N0</accession>
<name>M7X2N0_ENTHI</name>
<feature type="domain" description="Alanine dehydrogenase/pyridine nucleotide transhydrogenase NAD(H)-binding" evidence="14">
    <location>
        <begin position="134"/>
        <end position="299"/>
    </location>
</feature>
<feature type="transmembrane region" description="Helical" evidence="13">
    <location>
        <begin position="444"/>
        <end position="464"/>
    </location>
</feature>
<dbReference type="InterPro" id="IPR024605">
    <property type="entry name" value="NADP_transhyd_a_C"/>
</dbReference>
<dbReference type="Pfam" id="PF05222">
    <property type="entry name" value="AlaDh_PNT_N"/>
    <property type="match status" value="1"/>
</dbReference>
<evidence type="ECO:0000256" key="6">
    <source>
        <dbReference type="ARBA" id="ARBA00022741"/>
    </source>
</evidence>
<evidence type="ECO:0000256" key="11">
    <source>
        <dbReference type="ARBA" id="ARBA00023136"/>
    </source>
</evidence>
<keyword evidence="4" id="KW-0997">Cell inner membrane</keyword>
<dbReference type="InterPro" id="IPR007698">
    <property type="entry name" value="AlaDH/PNT_NAD(H)-bd"/>
</dbReference>
<dbReference type="Proteomes" id="UP000030780">
    <property type="component" value="Unassembled WGS sequence"/>
</dbReference>
<keyword evidence="3" id="KW-1003">Cell membrane</keyword>
<proteinExistence type="predicted"/>
<evidence type="ECO:0000256" key="5">
    <source>
        <dbReference type="ARBA" id="ARBA00022692"/>
    </source>
</evidence>
<feature type="domain" description="Alanine dehydrogenase/pyridine nucleotide transhydrogenase N-terminal" evidence="15">
    <location>
        <begin position="2"/>
        <end position="125"/>
    </location>
</feature>
<organism evidence="16 17">
    <name type="scientific">Entamoeba histolytica HM-3:IMSS</name>
    <dbReference type="NCBI Taxonomy" id="885315"/>
    <lineage>
        <taxon>Eukaryota</taxon>
        <taxon>Amoebozoa</taxon>
        <taxon>Evosea</taxon>
        <taxon>Archamoebae</taxon>
        <taxon>Mastigamoebida</taxon>
        <taxon>Entamoebidae</taxon>
        <taxon>Entamoeba</taxon>
    </lineage>
</organism>
<evidence type="ECO:0000256" key="4">
    <source>
        <dbReference type="ARBA" id="ARBA00022519"/>
    </source>
</evidence>
<keyword evidence="10" id="KW-0520">NAD</keyword>
<dbReference type="AlphaFoldDB" id="M7X2N0"/>
<keyword evidence="5 13" id="KW-0812">Transmembrane</keyword>
<feature type="transmembrane region" description="Helical" evidence="13">
    <location>
        <begin position="414"/>
        <end position="432"/>
    </location>
</feature>
<evidence type="ECO:0000313" key="17">
    <source>
        <dbReference type="Proteomes" id="UP000030780"/>
    </source>
</evidence>
<dbReference type="Pfam" id="PF12769">
    <property type="entry name" value="PNTB_4TM"/>
    <property type="match status" value="1"/>
</dbReference>
<evidence type="ECO:0000256" key="8">
    <source>
        <dbReference type="ARBA" id="ARBA00022967"/>
    </source>
</evidence>
<evidence type="ECO:0000256" key="10">
    <source>
        <dbReference type="ARBA" id="ARBA00023027"/>
    </source>
</evidence>
<keyword evidence="7" id="KW-0521">NADP</keyword>